<name>A0A0H2RPL5_9AGAM</name>
<dbReference type="InParanoid" id="A0A0H2RPL5"/>
<feature type="region of interest" description="Disordered" evidence="1">
    <location>
        <begin position="1"/>
        <end position="68"/>
    </location>
</feature>
<feature type="compositionally biased region" description="Basic and acidic residues" evidence="1">
    <location>
        <begin position="131"/>
        <end position="144"/>
    </location>
</feature>
<feature type="compositionally biased region" description="Low complexity" evidence="1">
    <location>
        <begin position="145"/>
        <end position="164"/>
    </location>
</feature>
<accession>A0A0H2RPL5</accession>
<sequence length="164" mass="18392">MASREDLANAENYSQEQDQRDALHFRHLRRASFDSKKSASRISLAESTNTMPPPSPGIPPKLPEPLFEDSPLSFEQIMADSKLSFDDYSKDPAENQSAVYKRASNVLKLAEENEKLNEQLNALHERLRAAEERQKALEAQRRQQDSGTSTTNTSQQHTSSTSSG</sequence>
<protein>
    <submittedName>
        <fullName evidence="2">Uncharacterized protein</fullName>
    </submittedName>
</protein>
<reference evidence="2 3" key="1">
    <citation type="submission" date="2015-04" db="EMBL/GenBank/DDBJ databases">
        <title>Complete genome sequence of Schizopora paradoxa KUC8140, a cosmopolitan wood degrader in East Asia.</title>
        <authorList>
            <consortium name="DOE Joint Genome Institute"/>
            <person name="Min B."/>
            <person name="Park H."/>
            <person name="Jang Y."/>
            <person name="Kim J.-J."/>
            <person name="Kim K.H."/>
            <person name="Pangilinan J."/>
            <person name="Lipzen A."/>
            <person name="Riley R."/>
            <person name="Grigoriev I.V."/>
            <person name="Spatafora J.W."/>
            <person name="Choi I.-G."/>
        </authorList>
    </citation>
    <scope>NUCLEOTIDE SEQUENCE [LARGE SCALE GENOMIC DNA]</scope>
    <source>
        <strain evidence="2 3">KUC8140</strain>
    </source>
</reference>
<keyword evidence="3" id="KW-1185">Reference proteome</keyword>
<proteinExistence type="predicted"/>
<gene>
    <name evidence="2" type="ORF">SCHPADRAFT_904121</name>
</gene>
<feature type="region of interest" description="Disordered" evidence="1">
    <location>
        <begin position="131"/>
        <end position="164"/>
    </location>
</feature>
<dbReference type="AlphaFoldDB" id="A0A0H2RPL5"/>
<organism evidence="2 3">
    <name type="scientific">Schizopora paradoxa</name>
    <dbReference type="NCBI Taxonomy" id="27342"/>
    <lineage>
        <taxon>Eukaryota</taxon>
        <taxon>Fungi</taxon>
        <taxon>Dikarya</taxon>
        <taxon>Basidiomycota</taxon>
        <taxon>Agaricomycotina</taxon>
        <taxon>Agaricomycetes</taxon>
        <taxon>Hymenochaetales</taxon>
        <taxon>Schizoporaceae</taxon>
        <taxon>Schizopora</taxon>
    </lineage>
</organism>
<dbReference type="EMBL" id="KQ085958">
    <property type="protein sequence ID" value="KLO13537.1"/>
    <property type="molecule type" value="Genomic_DNA"/>
</dbReference>
<evidence type="ECO:0000313" key="3">
    <source>
        <dbReference type="Proteomes" id="UP000053477"/>
    </source>
</evidence>
<feature type="compositionally biased region" description="Pro residues" evidence="1">
    <location>
        <begin position="51"/>
        <end position="63"/>
    </location>
</feature>
<evidence type="ECO:0000313" key="2">
    <source>
        <dbReference type="EMBL" id="KLO13537.1"/>
    </source>
</evidence>
<evidence type="ECO:0000256" key="1">
    <source>
        <dbReference type="SAM" id="MobiDB-lite"/>
    </source>
</evidence>
<dbReference type="Proteomes" id="UP000053477">
    <property type="component" value="Unassembled WGS sequence"/>
</dbReference>